<dbReference type="InterPro" id="IPR005467">
    <property type="entry name" value="His_kinase_dom"/>
</dbReference>
<dbReference type="SMART" id="SM00387">
    <property type="entry name" value="HATPase_c"/>
    <property type="match status" value="1"/>
</dbReference>
<dbReference type="InterPro" id="IPR003594">
    <property type="entry name" value="HATPase_dom"/>
</dbReference>
<evidence type="ECO:0000313" key="11">
    <source>
        <dbReference type="EMBL" id="MFC4077198.1"/>
    </source>
</evidence>
<feature type="domain" description="Histidine kinase" evidence="9">
    <location>
        <begin position="276"/>
        <end position="487"/>
    </location>
</feature>
<dbReference type="Gene3D" id="3.30.450.20">
    <property type="entry name" value="PAS domain"/>
    <property type="match status" value="1"/>
</dbReference>
<dbReference type="InterPro" id="IPR000014">
    <property type="entry name" value="PAS"/>
</dbReference>
<comment type="catalytic activity">
    <reaction evidence="1">
        <text>ATP + protein L-histidine = ADP + protein N-phospho-L-histidine.</text>
        <dbReference type="EC" id="2.7.13.3"/>
    </reaction>
</comment>
<dbReference type="SMART" id="SM00388">
    <property type="entry name" value="HisKA"/>
    <property type="match status" value="1"/>
</dbReference>
<dbReference type="InterPro" id="IPR036890">
    <property type="entry name" value="HATPase_C_sf"/>
</dbReference>
<keyword evidence="7 11" id="KW-0067">ATP-binding</keyword>
<sequence length="488" mass="54488">MKYKEDGGDNKVPIAFHLDMELDQLASWVERMPQAVMLVDDRCEVVAVNSRLLKALRFDREVILRQPCTHFLALPKRVEDYLTHTDQQEDQMQSVQGSLLVKGSPPHPTSIQVISGKSRGGWYHLLLLIPAPKGISLVQQFADTLITDLHFGIVVLDDRDRVTEMNRAACRMFGLNRKEVLGGPASGLFRCISPDPTRTSLEEKMAAESSFRNFTTAWEVDGRHLEVSVDYQQLIEFSGGKAGSYLVVRDTTQLCSLELQVRRTDRLAMIGQIAAGTAHEIRNPLTSIKGFLQVMKHALREKGELKEQGYTEIMLREIDRINDLVSEFLLLSKPRSVRMHPVQVENVLQELLPIIENEAILHNTEVRHELEATPCPEVMADGELLKQVFLNLCKNGIEAMGDGGVLTIRVRSHPKEGKLAVEVHDTGPGIPTYAIDKIFDPFFTTKENGTGLGLSVCQRIVHDIGGNIHVSADGLGTTFAVFLPCIDR</sequence>
<dbReference type="PANTHER" id="PTHR43065:SF10">
    <property type="entry name" value="PEROXIDE STRESS-ACTIVATED HISTIDINE KINASE MAK3"/>
    <property type="match status" value="1"/>
</dbReference>
<reference evidence="12" key="1">
    <citation type="journal article" date="2019" name="Int. J. Syst. Evol. Microbiol.">
        <title>The Global Catalogue of Microorganisms (GCM) 10K type strain sequencing project: providing services to taxonomists for standard genome sequencing and annotation.</title>
        <authorList>
            <consortium name="The Broad Institute Genomics Platform"/>
            <consortium name="The Broad Institute Genome Sequencing Center for Infectious Disease"/>
            <person name="Wu L."/>
            <person name="Ma J."/>
        </authorList>
    </citation>
    <scope>NUCLEOTIDE SEQUENCE [LARGE SCALE GENOMIC DNA]</scope>
    <source>
        <strain evidence="12">IBRC-M 10813</strain>
    </source>
</reference>
<evidence type="ECO:0000259" key="10">
    <source>
        <dbReference type="PROSITE" id="PS50112"/>
    </source>
</evidence>
<evidence type="ECO:0000259" key="9">
    <source>
        <dbReference type="PROSITE" id="PS50109"/>
    </source>
</evidence>
<evidence type="ECO:0000256" key="7">
    <source>
        <dbReference type="ARBA" id="ARBA00022840"/>
    </source>
</evidence>
<dbReference type="Pfam" id="PF13426">
    <property type="entry name" value="PAS_9"/>
    <property type="match status" value="1"/>
</dbReference>
<dbReference type="PROSITE" id="PS50112">
    <property type="entry name" value="PAS"/>
    <property type="match status" value="1"/>
</dbReference>
<dbReference type="NCBIfam" id="TIGR00229">
    <property type="entry name" value="sensory_box"/>
    <property type="match status" value="1"/>
</dbReference>
<dbReference type="InterPro" id="IPR013767">
    <property type="entry name" value="PAS_fold"/>
</dbReference>
<keyword evidence="4" id="KW-0808">Transferase</keyword>
<dbReference type="Gene3D" id="1.10.287.130">
    <property type="match status" value="1"/>
</dbReference>
<dbReference type="SMART" id="SM00091">
    <property type="entry name" value="PAS"/>
    <property type="match status" value="2"/>
</dbReference>
<proteinExistence type="predicted"/>
<feature type="domain" description="PAS" evidence="10">
    <location>
        <begin position="138"/>
        <end position="195"/>
    </location>
</feature>
<dbReference type="EC" id="2.7.13.3" evidence="2"/>
<keyword evidence="5" id="KW-0547">Nucleotide-binding</keyword>
<evidence type="ECO:0000256" key="4">
    <source>
        <dbReference type="ARBA" id="ARBA00022679"/>
    </source>
</evidence>
<keyword evidence="8" id="KW-0902">Two-component regulatory system</keyword>
<dbReference type="Pfam" id="PF02518">
    <property type="entry name" value="HATPase_c"/>
    <property type="match status" value="1"/>
</dbReference>
<evidence type="ECO:0000256" key="6">
    <source>
        <dbReference type="ARBA" id="ARBA00022777"/>
    </source>
</evidence>
<dbReference type="CDD" id="cd00082">
    <property type="entry name" value="HisKA"/>
    <property type="match status" value="1"/>
</dbReference>
<dbReference type="PRINTS" id="PR00344">
    <property type="entry name" value="BCTRLSENSOR"/>
</dbReference>
<keyword evidence="12" id="KW-1185">Reference proteome</keyword>
<evidence type="ECO:0000256" key="8">
    <source>
        <dbReference type="ARBA" id="ARBA00023012"/>
    </source>
</evidence>
<evidence type="ECO:0000256" key="5">
    <source>
        <dbReference type="ARBA" id="ARBA00022741"/>
    </source>
</evidence>
<dbReference type="PROSITE" id="PS50109">
    <property type="entry name" value="HIS_KIN"/>
    <property type="match status" value="1"/>
</dbReference>
<evidence type="ECO:0000313" key="12">
    <source>
        <dbReference type="Proteomes" id="UP001595843"/>
    </source>
</evidence>
<dbReference type="CDD" id="cd00130">
    <property type="entry name" value="PAS"/>
    <property type="match status" value="1"/>
</dbReference>
<dbReference type="EMBL" id="JBHSAP010000015">
    <property type="protein sequence ID" value="MFC4077198.1"/>
    <property type="molecule type" value="Genomic_DNA"/>
</dbReference>
<gene>
    <name evidence="11" type="ORF">ACFOUO_10340</name>
</gene>
<evidence type="ECO:0000256" key="2">
    <source>
        <dbReference type="ARBA" id="ARBA00012438"/>
    </source>
</evidence>
<name>A0ABV8JJM0_9BACL</name>
<accession>A0ABV8JJM0</accession>
<dbReference type="InterPro" id="IPR004358">
    <property type="entry name" value="Sig_transdc_His_kin-like_C"/>
</dbReference>
<dbReference type="SUPFAM" id="SSF55785">
    <property type="entry name" value="PYP-like sensor domain (PAS domain)"/>
    <property type="match status" value="1"/>
</dbReference>
<evidence type="ECO:0000256" key="1">
    <source>
        <dbReference type="ARBA" id="ARBA00000085"/>
    </source>
</evidence>
<dbReference type="Pfam" id="PF00512">
    <property type="entry name" value="HisKA"/>
    <property type="match status" value="1"/>
</dbReference>
<dbReference type="Pfam" id="PF00989">
    <property type="entry name" value="PAS"/>
    <property type="match status" value="1"/>
</dbReference>
<dbReference type="InterPro" id="IPR036097">
    <property type="entry name" value="HisK_dim/P_sf"/>
</dbReference>
<dbReference type="InterPro" id="IPR035965">
    <property type="entry name" value="PAS-like_dom_sf"/>
</dbReference>
<dbReference type="Gene3D" id="3.30.565.10">
    <property type="entry name" value="Histidine kinase-like ATPase, C-terminal domain"/>
    <property type="match status" value="1"/>
</dbReference>
<dbReference type="GO" id="GO:0005524">
    <property type="term" value="F:ATP binding"/>
    <property type="evidence" value="ECO:0007669"/>
    <property type="project" value="UniProtKB-KW"/>
</dbReference>
<dbReference type="SUPFAM" id="SSF47384">
    <property type="entry name" value="Homodimeric domain of signal transducing histidine kinase"/>
    <property type="match status" value="1"/>
</dbReference>
<keyword evidence="3" id="KW-0597">Phosphoprotein</keyword>
<keyword evidence="6" id="KW-0418">Kinase</keyword>
<protein>
    <recommendedName>
        <fullName evidence="2">histidine kinase</fullName>
        <ecNumber evidence="2">2.7.13.3</ecNumber>
    </recommendedName>
</protein>
<dbReference type="Proteomes" id="UP001595843">
    <property type="component" value="Unassembled WGS sequence"/>
</dbReference>
<dbReference type="InterPro" id="IPR003661">
    <property type="entry name" value="HisK_dim/P_dom"/>
</dbReference>
<comment type="caution">
    <text evidence="11">The sequence shown here is derived from an EMBL/GenBank/DDBJ whole genome shotgun (WGS) entry which is preliminary data.</text>
</comment>
<evidence type="ECO:0000256" key="3">
    <source>
        <dbReference type="ARBA" id="ARBA00022553"/>
    </source>
</evidence>
<organism evidence="11 12">
    <name type="scientific">Salinithrix halophila</name>
    <dbReference type="NCBI Taxonomy" id="1485204"/>
    <lineage>
        <taxon>Bacteria</taxon>
        <taxon>Bacillati</taxon>
        <taxon>Bacillota</taxon>
        <taxon>Bacilli</taxon>
        <taxon>Bacillales</taxon>
        <taxon>Thermoactinomycetaceae</taxon>
        <taxon>Salinithrix</taxon>
    </lineage>
</organism>
<dbReference type="SUPFAM" id="SSF55874">
    <property type="entry name" value="ATPase domain of HSP90 chaperone/DNA topoisomerase II/histidine kinase"/>
    <property type="match status" value="1"/>
</dbReference>
<dbReference type="PANTHER" id="PTHR43065">
    <property type="entry name" value="SENSOR HISTIDINE KINASE"/>
    <property type="match status" value="1"/>
</dbReference>
<dbReference type="RefSeq" id="WP_380704889.1">
    <property type="nucleotide sequence ID" value="NZ_JBHSAP010000015.1"/>
</dbReference>